<organism evidence="3 4">
    <name type="scientific">Methylotenera versatilis (strain 301)</name>
    <dbReference type="NCBI Taxonomy" id="666681"/>
    <lineage>
        <taxon>Bacteria</taxon>
        <taxon>Pseudomonadati</taxon>
        <taxon>Pseudomonadota</taxon>
        <taxon>Betaproteobacteria</taxon>
        <taxon>Nitrosomonadales</taxon>
        <taxon>Methylophilaceae</taxon>
        <taxon>Methylotenera</taxon>
    </lineage>
</organism>
<dbReference type="SUPFAM" id="SSF159594">
    <property type="entry name" value="XCC0632-like"/>
    <property type="match status" value="1"/>
</dbReference>
<dbReference type="AlphaFoldDB" id="D7DJ73"/>
<sequence length="219" mass="24039" precursor="true">MKKSLLISCLIVASAVISGCSQLVPKATELPSFYILNGTKLEDKAIENDAIASKDAQAAKKSAQATLVVNLSTAAAGFDSARMVYSRVPYKLEYFAHNQWIDTPARMLTPLILNTLKAKSLFSAVTLTPSTANSHYSLDTQIIRLQQEFFSPQSSERFTLRVTLIDNIKHQVVFVRELEAVVTAKTDNPYGGVVAANEAVQILLEELAILCNKTLINYQ</sequence>
<evidence type="ECO:0000313" key="4">
    <source>
        <dbReference type="Proteomes" id="UP000000383"/>
    </source>
</evidence>
<gene>
    <name evidence="3" type="ordered locus">M301_1730</name>
</gene>
<dbReference type="eggNOG" id="COG3218">
    <property type="taxonomic scope" value="Bacteria"/>
</dbReference>
<accession>D7DJ73</accession>
<dbReference type="STRING" id="666681.M301_1730"/>
<evidence type="ECO:0000259" key="2">
    <source>
        <dbReference type="Pfam" id="PF03886"/>
    </source>
</evidence>
<keyword evidence="1" id="KW-0732">Signal</keyword>
<keyword evidence="4" id="KW-1185">Reference proteome</keyword>
<dbReference type="KEGG" id="meh:M301_1730"/>
<feature type="signal peptide" evidence="1">
    <location>
        <begin position="1"/>
        <end position="18"/>
    </location>
</feature>
<proteinExistence type="predicted"/>
<dbReference type="Gene3D" id="3.40.50.10610">
    <property type="entry name" value="ABC-type transport auxiliary lipoprotein component"/>
    <property type="match status" value="1"/>
</dbReference>
<dbReference type="Pfam" id="PF03886">
    <property type="entry name" value="ABC_trans_aux"/>
    <property type="match status" value="1"/>
</dbReference>
<feature type="domain" description="ABC-type transport auxiliary lipoprotein component" evidence="2">
    <location>
        <begin position="55"/>
        <end position="208"/>
    </location>
</feature>
<dbReference type="Proteomes" id="UP000000383">
    <property type="component" value="Chromosome"/>
</dbReference>
<evidence type="ECO:0000256" key="1">
    <source>
        <dbReference type="SAM" id="SignalP"/>
    </source>
</evidence>
<dbReference type="InterPro" id="IPR005586">
    <property type="entry name" value="ABC_trans_aux"/>
</dbReference>
<evidence type="ECO:0000313" key="3">
    <source>
        <dbReference type="EMBL" id="ADI30108.1"/>
    </source>
</evidence>
<name>D7DJ73_METV0</name>
<feature type="chain" id="PRO_5003094769" description="ABC-type transport auxiliary lipoprotein component domain-containing protein" evidence="1">
    <location>
        <begin position="19"/>
        <end position="219"/>
    </location>
</feature>
<protein>
    <recommendedName>
        <fullName evidence="2">ABC-type transport auxiliary lipoprotein component domain-containing protein</fullName>
    </recommendedName>
</protein>
<dbReference type="EMBL" id="CP002056">
    <property type="protein sequence ID" value="ADI30108.1"/>
    <property type="molecule type" value="Genomic_DNA"/>
</dbReference>
<dbReference type="RefSeq" id="WP_013148420.1">
    <property type="nucleotide sequence ID" value="NC_014207.1"/>
</dbReference>
<reference evidence="4" key="1">
    <citation type="submission" date="2010-05" db="EMBL/GenBank/DDBJ databases">
        <title>Complete sequence of Methylotenera sp. 301.</title>
        <authorList>
            <person name="Lucas S."/>
            <person name="Copeland A."/>
            <person name="Lapidus A."/>
            <person name="Cheng J.-F."/>
            <person name="Bruce D."/>
            <person name="Goodwin L."/>
            <person name="Pitluck S."/>
            <person name="Clum A."/>
            <person name="Land M."/>
            <person name="Hauser L."/>
            <person name="Kyrpides N."/>
            <person name="Ivanova N."/>
            <person name="Chistoservova L."/>
            <person name="Kalyuzhnaya M."/>
            <person name="Woyke T."/>
        </authorList>
    </citation>
    <scope>NUCLEOTIDE SEQUENCE [LARGE SCALE GENOMIC DNA]</scope>
    <source>
        <strain evidence="4">301</strain>
    </source>
</reference>
<dbReference type="OrthoDB" id="5568302at2"/>
<dbReference type="HOGENOM" id="CLU_102844_0_0_4"/>
<reference evidence="3 4" key="2">
    <citation type="journal article" date="2011" name="J. Bacteriol.">
        <title>Genomes of three methylotrophs from a single niche uncover genetic and metabolic divergence of Methylophilaceae.</title>
        <authorList>
            <person name="Lapidus A."/>
            <person name="Clum A."/>
            <person name="Labutti K."/>
            <person name="Kaluzhnaya M.G."/>
            <person name="Lim S."/>
            <person name="Beck D.A."/>
            <person name="Glavina Del Rio T."/>
            <person name="Nolan M."/>
            <person name="Mavromatis K."/>
            <person name="Huntemann M."/>
            <person name="Lucas S."/>
            <person name="Lidstrom M.E."/>
            <person name="Ivanova N."/>
            <person name="Chistoserdova L."/>
        </authorList>
    </citation>
    <scope>NUCLEOTIDE SEQUENCE [LARGE SCALE GENOMIC DNA]</scope>
    <source>
        <strain evidence="3 4">301</strain>
    </source>
</reference>
<dbReference type="PROSITE" id="PS51257">
    <property type="entry name" value="PROKAR_LIPOPROTEIN"/>
    <property type="match status" value="1"/>
</dbReference>